<dbReference type="Pfam" id="PF19054">
    <property type="entry name" value="DUF5753"/>
    <property type="match status" value="1"/>
</dbReference>
<dbReference type="EMBL" id="JBEZVE010000006">
    <property type="protein sequence ID" value="MEU3781628.1"/>
    <property type="molecule type" value="Genomic_DNA"/>
</dbReference>
<dbReference type="Gene3D" id="1.10.260.40">
    <property type="entry name" value="lambda repressor-like DNA-binding domains"/>
    <property type="match status" value="1"/>
</dbReference>
<protein>
    <submittedName>
        <fullName evidence="2">Helix-turn-helix transcriptional regulator</fullName>
    </submittedName>
</protein>
<dbReference type="PROSITE" id="PS50943">
    <property type="entry name" value="HTH_CROC1"/>
    <property type="match status" value="1"/>
</dbReference>
<dbReference type="CDD" id="cd00093">
    <property type="entry name" value="HTH_XRE"/>
    <property type="match status" value="1"/>
</dbReference>
<evidence type="ECO:0000259" key="1">
    <source>
        <dbReference type="PROSITE" id="PS50943"/>
    </source>
</evidence>
<feature type="domain" description="HTH cro/C1-type" evidence="1">
    <location>
        <begin position="3"/>
        <end position="58"/>
    </location>
</feature>
<dbReference type="InterPro" id="IPR010982">
    <property type="entry name" value="Lambda_DNA-bd_dom_sf"/>
</dbReference>
<gene>
    <name evidence="2" type="ORF">AB0E89_13740</name>
</gene>
<evidence type="ECO:0000313" key="3">
    <source>
        <dbReference type="Proteomes" id="UP001550739"/>
    </source>
</evidence>
<dbReference type="InterPro" id="IPR001387">
    <property type="entry name" value="Cro/C1-type_HTH"/>
</dbReference>
<dbReference type="SMART" id="SM00530">
    <property type="entry name" value="HTH_XRE"/>
    <property type="match status" value="1"/>
</dbReference>
<accession>A0ABV2ZGF0</accession>
<dbReference type="Pfam" id="PF13560">
    <property type="entry name" value="HTH_31"/>
    <property type="match status" value="1"/>
</dbReference>
<sequence>MELRKLRERAGLTATEAARTLGTSQGQLSNVESGRFGVSPERVRALAHAYTCSDPAFIDALADMAADKTRGWWETFRDVLPPALLSIAELEHHATALWSANTVHIPGLLQTTDHAREIFRQVVPEFSRSDVELRVSHRLQRQALLDRNDPTPFRAIIHEAALRVPVGGPSTAKRQLEHLVEQSERDHISIHVIPFAIGAYPGSGQNIHYASGPVPQLDTVSLDQSHGPALLDAEAQLEMYRILLDRMERVALEPSESRDFIHDLIHDL</sequence>
<dbReference type="InterPro" id="IPR043917">
    <property type="entry name" value="DUF5753"/>
</dbReference>
<dbReference type="RefSeq" id="WP_334579098.1">
    <property type="nucleotide sequence ID" value="NZ_JBEZVE010000006.1"/>
</dbReference>
<reference evidence="2 3" key="1">
    <citation type="submission" date="2024-06" db="EMBL/GenBank/DDBJ databases">
        <title>The Natural Products Discovery Center: Release of the First 8490 Sequenced Strains for Exploring Actinobacteria Biosynthetic Diversity.</title>
        <authorList>
            <person name="Kalkreuter E."/>
            <person name="Kautsar S.A."/>
            <person name="Yang D."/>
            <person name="Bader C.D."/>
            <person name="Teijaro C.N."/>
            <person name="Fluegel L."/>
            <person name="Davis C.M."/>
            <person name="Simpson J.R."/>
            <person name="Lauterbach L."/>
            <person name="Steele A.D."/>
            <person name="Gui C."/>
            <person name="Meng S."/>
            <person name="Li G."/>
            <person name="Viehrig K."/>
            <person name="Ye F."/>
            <person name="Su P."/>
            <person name="Kiefer A.F."/>
            <person name="Nichols A."/>
            <person name="Cepeda A.J."/>
            <person name="Yan W."/>
            <person name="Fan B."/>
            <person name="Jiang Y."/>
            <person name="Adhikari A."/>
            <person name="Zheng C.-J."/>
            <person name="Schuster L."/>
            <person name="Cowan T.M."/>
            <person name="Smanski M.J."/>
            <person name="Chevrette M.G."/>
            <person name="De Carvalho L.P.S."/>
            <person name="Shen B."/>
        </authorList>
    </citation>
    <scope>NUCLEOTIDE SEQUENCE [LARGE SCALE GENOMIC DNA]</scope>
    <source>
        <strain evidence="2 3">NPDC033843</strain>
    </source>
</reference>
<comment type="caution">
    <text evidence="2">The sequence shown here is derived from an EMBL/GenBank/DDBJ whole genome shotgun (WGS) entry which is preliminary data.</text>
</comment>
<dbReference type="Proteomes" id="UP001550739">
    <property type="component" value="Unassembled WGS sequence"/>
</dbReference>
<name>A0ABV2ZGF0_9ACTN</name>
<evidence type="ECO:0000313" key="2">
    <source>
        <dbReference type="EMBL" id="MEU3781628.1"/>
    </source>
</evidence>
<dbReference type="SUPFAM" id="SSF47413">
    <property type="entry name" value="lambda repressor-like DNA-binding domains"/>
    <property type="match status" value="1"/>
</dbReference>
<keyword evidence="3" id="KW-1185">Reference proteome</keyword>
<proteinExistence type="predicted"/>
<organism evidence="2 3">
    <name type="scientific">Streptomyces sp. 900129855</name>
    <dbReference type="NCBI Taxonomy" id="3155129"/>
    <lineage>
        <taxon>Bacteria</taxon>
        <taxon>Bacillati</taxon>
        <taxon>Actinomycetota</taxon>
        <taxon>Actinomycetes</taxon>
        <taxon>Kitasatosporales</taxon>
        <taxon>Streptomycetaceae</taxon>
        <taxon>Streptomyces</taxon>
    </lineage>
</organism>